<protein>
    <submittedName>
        <fullName evidence="2">Uncharacterized protein</fullName>
    </submittedName>
</protein>
<sequence>MGAEVEERELRLAASQIANAEKMLSGGPEKCLGTTPHRPPRKNWFTQQKLERKAKRKA</sequence>
<accession>A0A3S5CM10</accession>
<dbReference type="Proteomes" id="UP000784294">
    <property type="component" value="Unassembled WGS sequence"/>
</dbReference>
<name>A0A3S5CM10_9PLAT</name>
<evidence type="ECO:0000256" key="1">
    <source>
        <dbReference type="SAM" id="MobiDB-lite"/>
    </source>
</evidence>
<evidence type="ECO:0000313" key="2">
    <source>
        <dbReference type="EMBL" id="VEL19675.1"/>
    </source>
</evidence>
<gene>
    <name evidence="2" type="ORF">PXEA_LOCUS13115</name>
</gene>
<proteinExistence type="predicted"/>
<organism evidence="2 3">
    <name type="scientific">Protopolystoma xenopodis</name>
    <dbReference type="NCBI Taxonomy" id="117903"/>
    <lineage>
        <taxon>Eukaryota</taxon>
        <taxon>Metazoa</taxon>
        <taxon>Spiralia</taxon>
        <taxon>Lophotrochozoa</taxon>
        <taxon>Platyhelminthes</taxon>
        <taxon>Monogenea</taxon>
        <taxon>Polyopisthocotylea</taxon>
        <taxon>Polystomatidea</taxon>
        <taxon>Polystomatidae</taxon>
        <taxon>Protopolystoma</taxon>
    </lineage>
</organism>
<feature type="region of interest" description="Disordered" evidence="1">
    <location>
        <begin position="25"/>
        <end position="58"/>
    </location>
</feature>
<comment type="caution">
    <text evidence="2">The sequence shown here is derived from an EMBL/GenBank/DDBJ whole genome shotgun (WGS) entry which is preliminary data.</text>
</comment>
<dbReference type="EMBL" id="CAAALY010042715">
    <property type="protein sequence ID" value="VEL19675.1"/>
    <property type="molecule type" value="Genomic_DNA"/>
</dbReference>
<dbReference type="AlphaFoldDB" id="A0A3S5CM10"/>
<keyword evidence="3" id="KW-1185">Reference proteome</keyword>
<evidence type="ECO:0000313" key="3">
    <source>
        <dbReference type="Proteomes" id="UP000784294"/>
    </source>
</evidence>
<reference evidence="2" key="1">
    <citation type="submission" date="2018-11" db="EMBL/GenBank/DDBJ databases">
        <authorList>
            <consortium name="Pathogen Informatics"/>
        </authorList>
    </citation>
    <scope>NUCLEOTIDE SEQUENCE</scope>
</reference>